<protein>
    <recommendedName>
        <fullName evidence="3">Cytochrome c</fullName>
    </recommendedName>
</protein>
<gene>
    <name evidence="1" type="ORF">THTE_3354</name>
</gene>
<organism evidence="1 2">
    <name type="scientific">Thermogutta terrifontis</name>
    <dbReference type="NCBI Taxonomy" id="1331910"/>
    <lineage>
        <taxon>Bacteria</taxon>
        <taxon>Pseudomonadati</taxon>
        <taxon>Planctomycetota</taxon>
        <taxon>Planctomycetia</taxon>
        <taxon>Pirellulales</taxon>
        <taxon>Thermoguttaceae</taxon>
        <taxon>Thermogutta</taxon>
    </lineage>
</organism>
<reference evidence="1 2" key="1">
    <citation type="journal article" name="Front. Microbiol.">
        <title>Sugar Metabolism of the First Thermophilic Planctomycete Thermogutta terrifontis: Comparative Genomic and Transcriptomic Approaches.</title>
        <authorList>
            <person name="Elcheninov A.G."/>
            <person name="Menzel P."/>
            <person name="Gudbergsdottir S.R."/>
            <person name="Slesarev A.I."/>
            <person name="Kadnikov V.V."/>
            <person name="Krogh A."/>
            <person name="Bonch-Osmolovskaya E.A."/>
            <person name="Peng X."/>
            <person name="Kublanov I.V."/>
        </authorList>
    </citation>
    <scope>NUCLEOTIDE SEQUENCE [LARGE SCALE GENOMIC DNA]</scope>
    <source>
        <strain evidence="1 2">R1</strain>
    </source>
</reference>
<name>A0A286RJ32_9BACT</name>
<dbReference type="GO" id="GO:0022900">
    <property type="term" value="P:electron transport chain"/>
    <property type="evidence" value="ECO:0007669"/>
    <property type="project" value="InterPro"/>
</dbReference>
<dbReference type="InterPro" id="IPR010980">
    <property type="entry name" value="Cyt_c/b562"/>
</dbReference>
<dbReference type="InterPro" id="IPR002321">
    <property type="entry name" value="Cyt_c_II"/>
</dbReference>
<dbReference type="GO" id="GO:0005506">
    <property type="term" value="F:iron ion binding"/>
    <property type="evidence" value="ECO:0007669"/>
    <property type="project" value="InterPro"/>
</dbReference>
<dbReference type="KEGG" id="ttf:THTE_3354"/>
<dbReference type="GO" id="GO:0009055">
    <property type="term" value="F:electron transfer activity"/>
    <property type="evidence" value="ECO:0007669"/>
    <property type="project" value="InterPro"/>
</dbReference>
<dbReference type="SUPFAM" id="SSF47175">
    <property type="entry name" value="Cytochromes"/>
    <property type="match status" value="1"/>
</dbReference>
<evidence type="ECO:0000313" key="2">
    <source>
        <dbReference type="Proteomes" id="UP000215086"/>
    </source>
</evidence>
<accession>A0A286RJ32</accession>
<dbReference type="RefSeq" id="WP_095415854.1">
    <property type="nucleotide sequence ID" value="NZ_CP018477.1"/>
</dbReference>
<evidence type="ECO:0008006" key="3">
    <source>
        <dbReference type="Google" id="ProtNLM"/>
    </source>
</evidence>
<sequence>MRPVVLTLGVAIGFLVFSGGTIARGADIPPAPKASTYAPAADLVKAVDDYIQGIAKVLESEEDFKDLQSKVIKDAETLAVLALVLGLHDENTPYKAAAPALIKAARELSAAAAKDYASAKKALAAVEAAKSASGDSNGLKWEKVASLKELMEQVPLVNSRLKRNMRRFERQAETIAMDSAVIAAIAQGSMANLDETSKPENAEQWFQFCAAMRDAAAQVNKAAKAKDAAGAEKAVAALAKTCDDCHAVFHPEALGKTE</sequence>
<dbReference type="Gene3D" id="1.20.120.10">
    <property type="entry name" value="Cytochrome c/b562"/>
    <property type="match status" value="1"/>
</dbReference>
<evidence type="ECO:0000313" key="1">
    <source>
        <dbReference type="EMBL" id="ASV75956.1"/>
    </source>
</evidence>
<dbReference type="EMBL" id="CP018477">
    <property type="protein sequence ID" value="ASV75956.1"/>
    <property type="molecule type" value="Genomic_DNA"/>
</dbReference>
<dbReference type="GO" id="GO:0020037">
    <property type="term" value="F:heme binding"/>
    <property type="evidence" value="ECO:0007669"/>
    <property type="project" value="InterPro"/>
</dbReference>
<dbReference type="PROSITE" id="PS51009">
    <property type="entry name" value="CYTCII"/>
    <property type="match status" value="1"/>
</dbReference>
<dbReference type="Proteomes" id="UP000215086">
    <property type="component" value="Chromosome"/>
</dbReference>
<proteinExistence type="predicted"/>
<keyword evidence="2" id="KW-1185">Reference proteome</keyword>
<dbReference type="AlphaFoldDB" id="A0A286RJ32"/>